<protein>
    <submittedName>
        <fullName evidence="1">Uncharacterized protein</fullName>
    </submittedName>
</protein>
<dbReference type="EMBL" id="BA000001">
    <property type="protein sequence ID" value="BAA30476.1"/>
    <property type="molecule type" value="Genomic_DNA"/>
</dbReference>
<evidence type="ECO:0000313" key="1">
    <source>
        <dbReference type="EMBL" id="BAA30476.1"/>
    </source>
</evidence>
<accession>O59095</accession>
<reference evidence="1 2" key="1">
    <citation type="journal article" date="1998" name="DNA Res.">
        <title>Complete sequence and gene organization of the genome of a hyper-thermophilic archaebacterium, Pyrococcus horikoshii OT3.</title>
        <authorList>
            <person name="Kawarabayasi Y."/>
            <person name="Sawada M."/>
            <person name="Horikawa H."/>
            <person name="Haikawa Y."/>
            <person name="Hino Y."/>
            <person name="Yamamoto S."/>
            <person name="Sekine M."/>
            <person name="Baba S."/>
            <person name="Kosugi H."/>
            <person name="Hosoyama A."/>
            <person name="Nagai Y."/>
            <person name="Sakai M."/>
            <person name="Ogura K."/>
            <person name="Otuka R."/>
            <person name="Nakazawa H."/>
            <person name="Takamiya M."/>
            <person name="Ohfuku Y."/>
            <person name="Funahashi T."/>
            <person name="Tanaka T."/>
            <person name="Kudoh Y."/>
            <person name="Yamazaki J."/>
            <person name="Kushida N."/>
            <person name="Oguchi A."/>
            <person name="Aoki K."/>
            <person name="Nakamura Y."/>
            <person name="Robb T.F."/>
            <person name="Horikoshi K."/>
            <person name="Masuchi Y."/>
            <person name="Shizuya H."/>
            <person name="Kikuchi H."/>
        </authorList>
    </citation>
    <scope>NUCLEOTIDE SEQUENCE [LARGE SCALE GENOMIC DNA]</scope>
    <source>
        <strain evidence="2">ATCC 700860 / DSM 12428 / JCM 9974 / NBRC 100139 / OT-3</strain>
    </source>
</reference>
<keyword evidence="2" id="KW-1185">Reference proteome</keyword>
<sequence length="143" mass="16742">MGIFWFFIGRSPRSRRYKQGTLKGDYKSLAWASSVQGSSNQRKIPWKCLGLRHRNLRGIHIHDSPCPDLWNSYEGFFHGKTISPIFSCAPLYAGLLKLRGYDLFNHKEPRNRYDSWNRNLPILHYGLPNDSFLPRRPYGWSNA</sequence>
<dbReference type="Proteomes" id="UP000000752">
    <property type="component" value="Chromosome"/>
</dbReference>
<evidence type="ECO:0000313" key="2">
    <source>
        <dbReference type="Proteomes" id="UP000000752"/>
    </source>
</evidence>
<gene>
    <name evidence="1" type="ordered locus">PH1370</name>
</gene>
<proteinExistence type="predicted"/>
<dbReference type="KEGG" id="pho:PH1370"/>
<dbReference type="EnsemblBacteria" id="BAA30476">
    <property type="protein sequence ID" value="BAA30476"/>
    <property type="gene ID" value="BAA30476"/>
</dbReference>
<name>O59095_PYRHO</name>
<dbReference type="AlphaFoldDB" id="O59095"/>
<organism evidence="1 2">
    <name type="scientific">Pyrococcus horikoshii (strain ATCC 700860 / DSM 12428 / JCM 9974 / NBRC 100139 / OT-3)</name>
    <dbReference type="NCBI Taxonomy" id="70601"/>
    <lineage>
        <taxon>Archaea</taxon>
        <taxon>Methanobacteriati</taxon>
        <taxon>Methanobacteriota</taxon>
        <taxon>Thermococci</taxon>
        <taxon>Thermococcales</taxon>
        <taxon>Thermococcaceae</taxon>
        <taxon>Pyrococcus</taxon>
    </lineage>
</organism>
<dbReference type="PIR" id="D71009">
    <property type="entry name" value="D71009"/>
</dbReference>